<evidence type="ECO:0000313" key="2">
    <source>
        <dbReference type="EMBL" id="MDR6240974.1"/>
    </source>
</evidence>
<keyword evidence="2" id="KW-0378">Hydrolase</keyword>
<dbReference type="CDD" id="cd06583">
    <property type="entry name" value="PGRP"/>
    <property type="match status" value="1"/>
</dbReference>
<dbReference type="Proteomes" id="UP001185092">
    <property type="component" value="Unassembled WGS sequence"/>
</dbReference>
<name>A0AAE3XS12_9BACT</name>
<dbReference type="GO" id="GO:0008745">
    <property type="term" value="F:N-acetylmuramoyl-L-alanine amidase activity"/>
    <property type="evidence" value="ECO:0007669"/>
    <property type="project" value="UniProtKB-EC"/>
</dbReference>
<dbReference type="EMBL" id="JAVDQD010000006">
    <property type="protein sequence ID" value="MDR6240974.1"/>
    <property type="molecule type" value="Genomic_DNA"/>
</dbReference>
<proteinExistence type="predicted"/>
<dbReference type="Pfam" id="PF01510">
    <property type="entry name" value="Amidase_2"/>
    <property type="match status" value="1"/>
</dbReference>
<dbReference type="InterPro" id="IPR036505">
    <property type="entry name" value="Amidase/PGRP_sf"/>
</dbReference>
<dbReference type="EC" id="3.5.1.28" evidence="2"/>
<organism evidence="2 3">
    <name type="scientific">Aureibacter tunicatorum</name>
    <dbReference type="NCBI Taxonomy" id="866807"/>
    <lineage>
        <taxon>Bacteria</taxon>
        <taxon>Pseudomonadati</taxon>
        <taxon>Bacteroidota</taxon>
        <taxon>Cytophagia</taxon>
        <taxon>Cytophagales</taxon>
        <taxon>Persicobacteraceae</taxon>
        <taxon>Aureibacter</taxon>
    </lineage>
</organism>
<dbReference type="RefSeq" id="WP_309941379.1">
    <property type="nucleotide sequence ID" value="NZ_AP025305.1"/>
</dbReference>
<gene>
    <name evidence="2" type="ORF">HNQ88_004050</name>
</gene>
<feature type="domain" description="N-acetylmuramoyl-L-alanine amidase" evidence="1">
    <location>
        <begin position="3"/>
        <end position="134"/>
    </location>
</feature>
<comment type="caution">
    <text evidence="2">The sequence shown here is derived from an EMBL/GenBank/DDBJ whole genome shotgun (WGS) entry which is preliminary data.</text>
</comment>
<dbReference type="Gene3D" id="3.40.80.10">
    <property type="entry name" value="Peptidoglycan recognition protein-like"/>
    <property type="match status" value="1"/>
</dbReference>
<dbReference type="GO" id="GO:0009253">
    <property type="term" value="P:peptidoglycan catabolic process"/>
    <property type="evidence" value="ECO:0007669"/>
    <property type="project" value="InterPro"/>
</dbReference>
<dbReference type="AlphaFoldDB" id="A0AAE3XS12"/>
<sequence>MKKLKYLVLHCTDTPVGRVVSKEDIDHWHMSPVAKGGRGWSRPGYSDMIGLCGELVNLRPYDQDEFVQKEERTWGARGYNAISRHVVYAGGKGGDTRTDEQLATMFFYCHYFVRRHPDAKIIGHNQISSKSCPGFDVPAWLRSIGIDEKHIVEGKLV</sequence>
<reference evidence="2" key="1">
    <citation type="submission" date="2023-07" db="EMBL/GenBank/DDBJ databases">
        <title>Genomic Encyclopedia of Type Strains, Phase IV (KMG-IV): sequencing the most valuable type-strain genomes for metagenomic binning, comparative biology and taxonomic classification.</title>
        <authorList>
            <person name="Goeker M."/>
        </authorList>
    </citation>
    <scope>NUCLEOTIDE SEQUENCE</scope>
    <source>
        <strain evidence="2">DSM 26174</strain>
    </source>
</reference>
<accession>A0AAE3XS12</accession>
<dbReference type="SUPFAM" id="SSF55846">
    <property type="entry name" value="N-acetylmuramoyl-L-alanine amidase-like"/>
    <property type="match status" value="1"/>
</dbReference>
<evidence type="ECO:0000259" key="1">
    <source>
        <dbReference type="Pfam" id="PF01510"/>
    </source>
</evidence>
<dbReference type="InterPro" id="IPR002502">
    <property type="entry name" value="Amidase_domain"/>
</dbReference>
<evidence type="ECO:0000313" key="3">
    <source>
        <dbReference type="Proteomes" id="UP001185092"/>
    </source>
</evidence>
<keyword evidence="3" id="KW-1185">Reference proteome</keyword>
<protein>
    <submittedName>
        <fullName evidence="2">N-acetylmuramoyl-L-alanine amidase</fullName>
        <ecNumber evidence="2">3.5.1.28</ecNumber>
    </submittedName>
</protein>